<name>A0A4S2KJM5_OPIFE</name>
<organism evidence="2 3">
    <name type="scientific">Opisthorchis felineus</name>
    <dbReference type="NCBI Taxonomy" id="147828"/>
    <lineage>
        <taxon>Eukaryota</taxon>
        <taxon>Metazoa</taxon>
        <taxon>Spiralia</taxon>
        <taxon>Lophotrochozoa</taxon>
        <taxon>Platyhelminthes</taxon>
        <taxon>Trematoda</taxon>
        <taxon>Digenea</taxon>
        <taxon>Opisthorchiida</taxon>
        <taxon>Opisthorchiata</taxon>
        <taxon>Opisthorchiidae</taxon>
        <taxon>Opisthorchis</taxon>
    </lineage>
</organism>
<feature type="compositionally biased region" description="Polar residues" evidence="1">
    <location>
        <begin position="278"/>
        <end position="287"/>
    </location>
</feature>
<dbReference type="AlphaFoldDB" id="A0A4S2KJM5"/>
<feature type="region of interest" description="Disordered" evidence="1">
    <location>
        <begin position="252"/>
        <end position="287"/>
    </location>
</feature>
<feature type="region of interest" description="Disordered" evidence="1">
    <location>
        <begin position="32"/>
        <end position="105"/>
    </location>
</feature>
<feature type="compositionally biased region" description="Basic and acidic residues" evidence="1">
    <location>
        <begin position="218"/>
        <end position="232"/>
    </location>
</feature>
<feature type="compositionally biased region" description="Basic and acidic residues" evidence="1">
    <location>
        <begin position="35"/>
        <end position="49"/>
    </location>
</feature>
<keyword evidence="3" id="KW-1185">Reference proteome</keyword>
<feature type="compositionally biased region" description="Basic and acidic residues" evidence="1">
    <location>
        <begin position="260"/>
        <end position="274"/>
    </location>
</feature>
<dbReference type="STRING" id="147828.A0A4S2KJM5"/>
<evidence type="ECO:0000313" key="2">
    <source>
        <dbReference type="EMBL" id="TGZ49550.1"/>
    </source>
</evidence>
<reference evidence="2 3" key="1">
    <citation type="journal article" date="2019" name="BMC Genomics">
        <title>New insights from Opisthorchis felineus genome: update on genomics of the epidemiologically important liver flukes.</title>
        <authorList>
            <person name="Ershov N.I."/>
            <person name="Mordvinov V.A."/>
            <person name="Prokhortchouk E.B."/>
            <person name="Pakharukova M.Y."/>
            <person name="Gunbin K.V."/>
            <person name="Ustyantsev K."/>
            <person name="Genaev M.A."/>
            <person name="Blinov A.G."/>
            <person name="Mazur A."/>
            <person name="Boulygina E."/>
            <person name="Tsygankova S."/>
            <person name="Khrameeva E."/>
            <person name="Chekanov N."/>
            <person name="Fan G."/>
            <person name="Xiao A."/>
            <person name="Zhang H."/>
            <person name="Xu X."/>
            <person name="Yang H."/>
            <person name="Solovyev V."/>
            <person name="Lee S.M."/>
            <person name="Liu X."/>
            <person name="Afonnikov D.A."/>
            <person name="Skryabin K.G."/>
        </authorList>
    </citation>
    <scope>NUCLEOTIDE SEQUENCE [LARGE SCALE GENOMIC DNA]</scope>
    <source>
        <strain evidence="2">AK-0245</strain>
        <tissue evidence="2">Whole organism</tissue>
    </source>
</reference>
<gene>
    <name evidence="2" type="ORF">CRM22_010900</name>
</gene>
<proteinExistence type="predicted"/>
<feature type="compositionally biased region" description="Polar residues" evidence="1">
    <location>
        <begin position="95"/>
        <end position="105"/>
    </location>
</feature>
<dbReference type="EMBL" id="SJOL01011088">
    <property type="protein sequence ID" value="TGZ49550.1"/>
    <property type="molecule type" value="Genomic_DNA"/>
</dbReference>
<feature type="region of interest" description="Disordered" evidence="1">
    <location>
        <begin position="215"/>
        <end position="236"/>
    </location>
</feature>
<evidence type="ECO:0000313" key="3">
    <source>
        <dbReference type="Proteomes" id="UP000308267"/>
    </source>
</evidence>
<accession>A0A4S2KJM5</accession>
<comment type="caution">
    <text evidence="2">The sequence shown here is derived from an EMBL/GenBank/DDBJ whole genome shotgun (WGS) entry which is preliminary data.</text>
</comment>
<sequence>MCPDFGTVTTTQPVSQCNRTHGSTQAAYLCPDTEVDNKEKQPRETEENTRTQTLSDNLKQVHEEAANYRTQVRFRRGGGDDERNPAFHTGDDDNSQTVDNKPQQTKVAVDANSSAQMTMDTTHIMNLDTVVNEAEVSVVTSPAGHTEDAAMRTTDCEILSLVEPSSQRNDASLSSSGPLIPDRMCPDFGTVTTTQPVSQCNRTHGSTQAAYLCPDTEVDNKEKQPRETEENTRTQTLSDNLKQVHEEAANYRTQVRFRRGGGDDERNPAFHTGDDDNSQTVDNKPQQTKVAVDANSSAQMTMDTTHIMNLDTVVNEAEVSVVTSPAGHTEDAVHQTDPVSIASPNSTLVKTKTSV</sequence>
<feature type="non-terminal residue" evidence="2">
    <location>
        <position position="1"/>
    </location>
</feature>
<evidence type="ECO:0000256" key="1">
    <source>
        <dbReference type="SAM" id="MobiDB-lite"/>
    </source>
</evidence>
<feature type="compositionally biased region" description="Basic and acidic residues" evidence="1">
    <location>
        <begin position="77"/>
        <end position="91"/>
    </location>
</feature>
<protein>
    <submittedName>
        <fullName evidence="2">Uncharacterized protein</fullName>
    </submittedName>
</protein>
<dbReference type="OrthoDB" id="6266434at2759"/>
<dbReference type="Proteomes" id="UP000308267">
    <property type="component" value="Unassembled WGS sequence"/>
</dbReference>